<dbReference type="PRINTS" id="PR00318">
    <property type="entry name" value="GPROTEINA"/>
</dbReference>
<dbReference type="GO" id="GO:0031683">
    <property type="term" value="F:G-protein beta/gamma-subunit complex binding"/>
    <property type="evidence" value="ECO:0007669"/>
    <property type="project" value="InterPro"/>
</dbReference>
<dbReference type="GO" id="GO:0007188">
    <property type="term" value="P:adenylate cyclase-modulating G protein-coupled receptor signaling pathway"/>
    <property type="evidence" value="ECO:0007669"/>
    <property type="project" value="TreeGrafter"/>
</dbReference>
<dbReference type="InterPro" id="IPR027417">
    <property type="entry name" value="P-loop_NTPase"/>
</dbReference>
<evidence type="ECO:0000256" key="4">
    <source>
        <dbReference type="ARBA" id="ARBA00023224"/>
    </source>
</evidence>
<evidence type="ECO:0000313" key="6">
    <source>
        <dbReference type="EMBL" id="ETO18061.1"/>
    </source>
</evidence>
<evidence type="ECO:0000313" key="7">
    <source>
        <dbReference type="Proteomes" id="UP000023152"/>
    </source>
</evidence>
<proteinExistence type="predicted"/>
<dbReference type="GO" id="GO:0003924">
    <property type="term" value="F:GTPase activity"/>
    <property type="evidence" value="ECO:0007669"/>
    <property type="project" value="InterPro"/>
</dbReference>
<accession>X6MWN8</accession>
<dbReference type="Pfam" id="PF00503">
    <property type="entry name" value="G-alpha"/>
    <property type="match status" value="1"/>
</dbReference>
<feature type="binding site" evidence="5">
    <location>
        <position position="138"/>
    </location>
    <ligand>
        <name>GTP</name>
        <dbReference type="ChEBI" id="CHEBI:37565"/>
    </ligand>
</feature>
<dbReference type="GO" id="GO:0005834">
    <property type="term" value="C:heterotrimeric G-protein complex"/>
    <property type="evidence" value="ECO:0007669"/>
    <property type="project" value="TreeGrafter"/>
</dbReference>
<dbReference type="AlphaFoldDB" id="X6MWN8"/>
<gene>
    <name evidence="6" type="ORF">RFI_19234</name>
</gene>
<dbReference type="Gene3D" id="3.40.50.300">
    <property type="entry name" value="P-loop containing nucleotide triphosphate hydrolases"/>
    <property type="match status" value="1"/>
</dbReference>
<dbReference type="InterPro" id="IPR001019">
    <property type="entry name" value="Gprotein_alpha_su"/>
</dbReference>
<evidence type="ECO:0000256" key="5">
    <source>
        <dbReference type="PIRSR" id="PIRSR601019-1"/>
    </source>
</evidence>
<feature type="binding site" evidence="5">
    <location>
        <begin position="59"/>
        <end position="62"/>
    </location>
    <ligand>
        <name>GTP</name>
        <dbReference type="ChEBI" id="CHEBI:37565"/>
    </ligand>
</feature>
<evidence type="ECO:0000256" key="3">
    <source>
        <dbReference type="ARBA" id="ARBA00023134"/>
    </source>
</evidence>
<keyword evidence="2 5" id="KW-0547">Nucleotide-binding</keyword>
<dbReference type="SMART" id="SM00275">
    <property type="entry name" value="G_alpha"/>
    <property type="match status" value="1"/>
</dbReference>
<dbReference type="GO" id="GO:0001664">
    <property type="term" value="F:G protein-coupled receptor binding"/>
    <property type="evidence" value="ECO:0007669"/>
    <property type="project" value="TreeGrafter"/>
</dbReference>
<reference evidence="6 7" key="1">
    <citation type="journal article" date="2013" name="Curr. Biol.">
        <title>The Genome of the Foraminiferan Reticulomyxa filosa.</title>
        <authorList>
            <person name="Glockner G."/>
            <person name="Hulsmann N."/>
            <person name="Schleicher M."/>
            <person name="Noegel A.A."/>
            <person name="Eichinger L."/>
            <person name="Gallinger C."/>
            <person name="Pawlowski J."/>
            <person name="Sierra R."/>
            <person name="Euteneuer U."/>
            <person name="Pillet L."/>
            <person name="Moustafa A."/>
            <person name="Platzer M."/>
            <person name="Groth M."/>
            <person name="Szafranski K."/>
            <person name="Schliwa M."/>
        </authorList>
    </citation>
    <scope>NUCLEOTIDE SEQUENCE [LARGE SCALE GENOMIC DNA]</scope>
</reference>
<dbReference type="PROSITE" id="PS51882">
    <property type="entry name" value="G_ALPHA"/>
    <property type="match status" value="1"/>
</dbReference>
<dbReference type="GO" id="GO:0005737">
    <property type="term" value="C:cytoplasm"/>
    <property type="evidence" value="ECO:0007669"/>
    <property type="project" value="TreeGrafter"/>
</dbReference>
<dbReference type="PANTHER" id="PTHR10218:SF302">
    <property type="entry name" value="GUANINE NUCLEOTIDE-BINDING PROTEIN ALPHA-5 SUBUNIT"/>
    <property type="match status" value="1"/>
</dbReference>
<dbReference type="GO" id="GO:0046872">
    <property type="term" value="F:metal ion binding"/>
    <property type="evidence" value="ECO:0007669"/>
    <property type="project" value="UniProtKB-KW"/>
</dbReference>
<protein>
    <submittedName>
        <fullName evidence="6">Uncharacterized protein</fullName>
    </submittedName>
</protein>
<organism evidence="6 7">
    <name type="scientific">Reticulomyxa filosa</name>
    <dbReference type="NCBI Taxonomy" id="46433"/>
    <lineage>
        <taxon>Eukaryota</taxon>
        <taxon>Sar</taxon>
        <taxon>Rhizaria</taxon>
        <taxon>Retaria</taxon>
        <taxon>Foraminifera</taxon>
        <taxon>Monothalamids</taxon>
        <taxon>Reticulomyxidae</taxon>
        <taxon>Reticulomyxa</taxon>
    </lineage>
</organism>
<keyword evidence="4" id="KW-0807">Transducer</keyword>
<comment type="caution">
    <text evidence="6">The sequence shown here is derived from an EMBL/GenBank/DDBJ whole genome shotgun (WGS) entry which is preliminary data.</text>
</comment>
<dbReference type="SUPFAM" id="SSF52540">
    <property type="entry name" value="P-loop containing nucleoside triphosphate hydrolases"/>
    <property type="match status" value="1"/>
</dbReference>
<dbReference type="GO" id="GO:0005525">
    <property type="term" value="F:GTP binding"/>
    <property type="evidence" value="ECO:0007669"/>
    <property type="project" value="UniProtKB-KW"/>
</dbReference>
<evidence type="ECO:0000256" key="2">
    <source>
        <dbReference type="ARBA" id="ARBA00022741"/>
    </source>
</evidence>
<dbReference type="FunFam" id="3.40.50.300:FF:000720">
    <property type="entry name" value="Guanine nucleotide-binding protein G(k) subunit alpha"/>
    <property type="match status" value="1"/>
</dbReference>
<evidence type="ECO:0000256" key="1">
    <source>
        <dbReference type="ARBA" id="ARBA00022723"/>
    </source>
</evidence>
<keyword evidence="7" id="KW-1185">Reference proteome</keyword>
<dbReference type="OrthoDB" id="5817230at2759"/>
<dbReference type="PANTHER" id="PTHR10218">
    <property type="entry name" value="GTP-BINDING PROTEIN ALPHA SUBUNIT"/>
    <property type="match status" value="1"/>
</dbReference>
<name>X6MWN8_RETFI</name>
<keyword evidence="3 5" id="KW-0342">GTP-binding</keyword>
<sequence length="166" mass="19527">MNIFEDNINLILYVMSLSAYDQVLFEDISVKCYDETFSVFDDLTQNRIFYNTDFVVFFNKVDVFDVKIGAVPFTTCVPSFNTEWAHNRKKIVGYVRTKFETLFKQNTEAMHRKPTKSIFRNTNSPPPQRDVFFHVTCATDTRRMQQVINDVQFGIVRRQLQMAHLA</sequence>
<keyword evidence="1" id="KW-0479">Metal-binding</keyword>
<dbReference type="EMBL" id="ASPP01015567">
    <property type="protein sequence ID" value="ETO18061.1"/>
    <property type="molecule type" value="Genomic_DNA"/>
</dbReference>
<dbReference type="Proteomes" id="UP000023152">
    <property type="component" value="Unassembled WGS sequence"/>
</dbReference>